<dbReference type="NCBIfam" id="NF045515">
    <property type="entry name" value="Glp_gephyrin"/>
    <property type="match status" value="1"/>
</dbReference>
<evidence type="ECO:0000256" key="5">
    <source>
        <dbReference type="ARBA" id="ARBA00047317"/>
    </source>
</evidence>
<evidence type="ECO:0000313" key="9">
    <source>
        <dbReference type="EMBL" id="NJC33797.1"/>
    </source>
</evidence>
<proteinExistence type="inferred from homology"/>
<comment type="function">
    <text evidence="1 6">Catalyzes the insertion of molybdate into adenylated molybdopterin with the concomitant release of AMP.</text>
</comment>
<dbReference type="Pfam" id="PF03454">
    <property type="entry name" value="MoeA_C"/>
    <property type="match status" value="1"/>
</dbReference>
<evidence type="ECO:0000259" key="8">
    <source>
        <dbReference type="SMART" id="SM00852"/>
    </source>
</evidence>
<comment type="caution">
    <text evidence="9">The sequence shown here is derived from an EMBL/GenBank/DDBJ whole genome shotgun (WGS) entry which is preliminary data.</text>
</comment>
<dbReference type="PANTHER" id="PTHR10192">
    <property type="entry name" value="MOLYBDOPTERIN BIOSYNTHESIS PROTEIN"/>
    <property type="match status" value="1"/>
</dbReference>
<evidence type="ECO:0000256" key="7">
    <source>
        <dbReference type="SAM" id="MobiDB-lite"/>
    </source>
</evidence>
<dbReference type="InterPro" id="IPR036135">
    <property type="entry name" value="MoeA_linker/N_sf"/>
</dbReference>
<dbReference type="CDD" id="cd00887">
    <property type="entry name" value="MoeA"/>
    <property type="match status" value="1"/>
</dbReference>
<evidence type="ECO:0000256" key="3">
    <source>
        <dbReference type="ARBA" id="ARBA00010763"/>
    </source>
</evidence>
<dbReference type="InterPro" id="IPR005111">
    <property type="entry name" value="MoeA_C_domain_IV"/>
</dbReference>
<protein>
    <recommendedName>
        <fullName evidence="6">Molybdopterin molybdenumtransferase</fullName>
        <ecNumber evidence="6">2.10.1.1</ecNumber>
    </recommendedName>
</protein>
<reference evidence="9 10" key="1">
    <citation type="submission" date="2020-03" db="EMBL/GenBank/DDBJ databases">
        <title>Genomic Encyclopedia of Type Strains, Phase IV (KMG-IV): sequencing the most valuable type-strain genomes for metagenomic binning, comparative biology and taxonomic classification.</title>
        <authorList>
            <person name="Goeker M."/>
        </authorList>
    </citation>
    <scope>NUCLEOTIDE SEQUENCE [LARGE SCALE GENOMIC DNA]</scope>
    <source>
        <strain evidence="9 10">DSM 27651</strain>
    </source>
</reference>
<dbReference type="PANTHER" id="PTHR10192:SF5">
    <property type="entry name" value="GEPHYRIN"/>
    <property type="match status" value="1"/>
</dbReference>
<dbReference type="Gene3D" id="3.90.105.10">
    <property type="entry name" value="Molybdopterin biosynthesis moea protein, domain 2"/>
    <property type="match status" value="1"/>
</dbReference>
<comment type="pathway">
    <text evidence="2 6">Cofactor biosynthesis; molybdopterin biosynthesis.</text>
</comment>
<keyword evidence="4 6" id="KW-0501">Molybdenum cofactor biosynthesis</keyword>
<dbReference type="Pfam" id="PF00994">
    <property type="entry name" value="MoCF_biosynth"/>
    <property type="match status" value="1"/>
</dbReference>
<dbReference type="InterPro" id="IPR038987">
    <property type="entry name" value="MoeA-like"/>
</dbReference>
<evidence type="ECO:0000256" key="1">
    <source>
        <dbReference type="ARBA" id="ARBA00002901"/>
    </source>
</evidence>
<comment type="catalytic activity">
    <reaction evidence="5">
        <text>adenylyl-molybdopterin + molybdate = Mo-molybdopterin + AMP + H(+)</text>
        <dbReference type="Rhea" id="RHEA:35047"/>
        <dbReference type="ChEBI" id="CHEBI:15378"/>
        <dbReference type="ChEBI" id="CHEBI:36264"/>
        <dbReference type="ChEBI" id="CHEBI:62727"/>
        <dbReference type="ChEBI" id="CHEBI:71302"/>
        <dbReference type="ChEBI" id="CHEBI:456215"/>
        <dbReference type="EC" id="2.10.1.1"/>
    </reaction>
</comment>
<dbReference type="Gene3D" id="3.40.980.10">
    <property type="entry name" value="MoaB/Mog-like domain"/>
    <property type="match status" value="1"/>
</dbReference>
<dbReference type="InterPro" id="IPR005110">
    <property type="entry name" value="MoeA_linker/N"/>
</dbReference>
<comment type="cofactor">
    <cofactor evidence="6">
        <name>Mg(2+)</name>
        <dbReference type="ChEBI" id="CHEBI:18420"/>
    </cofactor>
</comment>
<dbReference type="SUPFAM" id="SSF53218">
    <property type="entry name" value="Molybdenum cofactor biosynthesis proteins"/>
    <property type="match status" value="1"/>
</dbReference>
<dbReference type="SUPFAM" id="SSF63867">
    <property type="entry name" value="MoeA C-terminal domain-like"/>
    <property type="match status" value="1"/>
</dbReference>
<dbReference type="RefSeq" id="WP_167953738.1">
    <property type="nucleotide sequence ID" value="NZ_JAATJE010000001.1"/>
</dbReference>
<dbReference type="NCBIfam" id="TIGR00177">
    <property type="entry name" value="molyb_syn"/>
    <property type="match status" value="1"/>
</dbReference>
<keyword evidence="6" id="KW-0460">Magnesium</keyword>
<dbReference type="EMBL" id="JAATJE010000001">
    <property type="protein sequence ID" value="NJC33797.1"/>
    <property type="molecule type" value="Genomic_DNA"/>
</dbReference>
<keyword evidence="6" id="KW-0479">Metal-binding</keyword>
<name>A0ABX0XM15_9SPHN</name>
<accession>A0ABX0XM15</accession>
<comment type="similarity">
    <text evidence="3 6">Belongs to the MoeA family.</text>
</comment>
<organism evidence="9 10">
    <name type="scientific">Sphingomonas jejuensis</name>
    <dbReference type="NCBI Taxonomy" id="904715"/>
    <lineage>
        <taxon>Bacteria</taxon>
        <taxon>Pseudomonadati</taxon>
        <taxon>Pseudomonadota</taxon>
        <taxon>Alphaproteobacteria</taxon>
        <taxon>Sphingomonadales</taxon>
        <taxon>Sphingomonadaceae</taxon>
        <taxon>Sphingomonas</taxon>
    </lineage>
</organism>
<feature type="domain" description="MoaB/Mog" evidence="8">
    <location>
        <begin position="176"/>
        <end position="314"/>
    </location>
</feature>
<evidence type="ECO:0000256" key="2">
    <source>
        <dbReference type="ARBA" id="ARBA00005046"/>
    </source>
</evidence>
<keyword evidence="6 9" id="KW-0808">Transferase</keyword>
<dbReference type="Pfam" id="PF03453">
    <property type="entry name" value="MoeA_N"/>
    <property type="match status" value="1"/>
</dbReference>
<dbReference type="GO" id="GO:0061599">
    <property type="term" value="F:molybdopterin molybdotransferase activity"/>
    <property type="evidence" value="ECO:0007669"/>
    <property type="project" value="UniProtKB-EC"/>
</dbReference>
<dbReference type="Gene3D" id="2.40.340.10">
    <property type="entry name" value="MoeA, C-terminal, domain IV"/>
    <property type="match status" value="1"/>
</dbReference>
<sequence>MLPLAEAQARVAALARRRAGQIDTVPLVDALGRRLATPLHARRTQPARHLSAMDGYALAAADAGQVLRLVGESAAGRAHLAPIGTGETVRIFTGAALPPGADCVLIQENVARDGDRITQVAGDTPRPGRHVRPEGSDFREGDRLADAATLVTPRLIALLAAAGHAELPVLPRPRVALLSTGDELVAPGAPTTPDQLPSSNAPMLAAMLSAAGADILDLGIVPDDPDAITAAIAAGTAAADILVTTGGASVGDHDLVRPAMVAAGARIDFWRVAMRPGKPLIVGERGGCVILGLPGNPVSAYVTARLFVLPLVAMLGGADAADAFPQTRALPLGTALGANDGRTDHLRARLVDGAVLPVGPNDSAALKGLAAADALIVRAPHAPALVAGDLVDVILPA</sequence>
<dbReference type="InterPro" id="IPR036688">
    <property type="entry name" value="MoeA_C_domain_IV_sf"/>
</dbReference>
<evidence type="ECO:0000256" key="6">
    <source>
        <dbReference type="RuleBase" id="RU365090"/>
    </source>
</evidence>
<keyword evidence="10" id="KW-1185">Reference proteome</keyword>
<dbReference type="SUPFAM" id="SSF63882">
    <property type="entry name" value="MoeA N-terminal region -like"/>
    <property type="match status" value="1"/>
</dbReference>
<dbReference type="Gene3D" id="2.170.190.11">
    <property type="entry name" value="Molybdopterin biosynthesis moea protein, domain 3"/>
    <property type="match status" value="1"/>
</dbReference>
<dbReference type="SMART" id="SM00852">
    <property type="entry name" value="MoCF_biosynth"/>
    <property type="match status" value="1"/>
</dbReference>
<dbReference type="Proteomes" id="UP000734218">
    <property type="component" value="Unassembled WGS sequence"/>
</dbReference>
<evidence type="ECO:0000313" key="10">
    <source>
        <dbReference type="Proteomes" id="UP000734218"/>
    </source>
</evidence>
<gene>
    <name evidence="9" type="ORF">GGR88_001271</name>
</gene>
<keyword evidence="6" id="KW-0500">Molybdenum</keyword>
<dbReference type="EC" id="2.10.1.1" evidence="6"/>
<evidence type="ECO:0000256" key="4">
    <source>
        <dbReference type="ARBA" id="ARBA00023150"/>
    </source>
</evidence>
<dbReference type="InterPro" id="IPR036425">
    <property type="entry name" value="MoaB/Mog-like_dom_sf"/>
</dbReference>
<dbReference type="InterPro" id="IPR001453">
    <property type="entry name" value="MoaB/Mog_dom"/>
</dbReference>
<feature type="region of interest" description="Disordered" evidence="7">
    <location>
        <begin position="118"/>
        <end position="139"/>
    </location>
</feature>